<sequence>MSMTVRRGSQDQCPYCDLAATSPPPMYPGPAAAESGTVDADPSHLTLGSLLLRFLTVPPAYDTERFTPRSFPTRAPRPLTRAPTRSSTSRRGPAPPRPPRPSYSNSAFNHESSHYSMASTSSVLSLDDPDAHAHAHPSPVPPLPPLPKRVADKDILLVPGAEVGQGQTGDSVWHVLSPPRKRLLVGLVAVAAAIPVLSWNMYLPVQDLMATDLGVPVGDVDVGLSTYLALQGAAALLWNPLVDRLGRRPVYMASLAVCVSANMVLSFTPNLGMLIVFRGMQAGGSAYLASLGNGVLQDVAAPDELLRVHLPVYQGVRHLALLGGPVLGGLLARGLGFRAVFVFLLVLSALVLVVVVAALPETARHIAGNGSLTLHGVHRPLVSQLVTNTEPTVEGEDRPEHGHLTGAAFLAPLALLGRWEVVLMLGFYGFAYAVWTMAVVNTAPLLRTRFGLDEGVLGVAYLPTGFGSLFGAALASIVLSRDLAAAHTEYQRLRRARHHLPPSRPSQSSECTSAGTTGLVPPPTFIPTPLARLRHLPWQLAVFIAATAAYGWTLSIPTLTDLAGWLAVPLLVQGVLAATGHALLVQALALADDMAGPGHEGNGGPAVAKLVMGAMAAVGAGMVERMVTGFGAGMTFAGLGLGVLAGVPAVRGWWLKGSRAKASDHESDHLPGAVSVRFLQIRPKKPGASYTRKEIKFPLAVYLNMRRRLKGHA</sequence>
<feature type="transmembrane region" description="Helical" evidence="6">
    <location>
        <begin position="222"/>
        <end position="238"/>
    </location>
</feature>
<proteinExistence type="predicted"/>
<evidence type="ECO:0000313" key="8">
    <source>
        <dbReference type="EMBL" id="KAK2069113.1"/>
    </source>
</evidence>
<keyword evidence="4 6" id="KW-0472">Membrane</keyword>
<feature type="region of interest" description="Disordered" evidence="5">
    <location>
        <begin position="496"/>
        <end position="518"/>
    </location>
</feature>
<feature type="domain" description="Major facilitator superfamily (MFS) profile" evidence="7">
    <location>
        <begin position="184"/>
        <end position="660"/>
    </location>
</feature>
<feature type="transmembrane region" description="Helical" evidence="6">
    <location>
        <begin position="335"/>
        <end position="359"/>
    </location>
</feature>
<dbReference type="Proteomes" id="UP001217918">
    <property type="component" value="Unassembled WGS sequence"/>
</dbReference>
<evidence type="ECO:0000259" key="7">
    <source>
        <dbReference type="PROSITE" id="PS50850"/>
    </source>
</evidence>
<feature type="region of interest" description="Disordered" evidence="5">
    <location>
        <begin position="1"/>
        <end position="41"/>
    </location>
</feature>
<evidence type="ECO:0000313" key="9">
    <source>
        <dbReference type="Proteomes" id="UP001217918"/>
    </source>
</evidence>
<evidence type="ECO:0000256" key="3">
    <source>
        <dbReference type="ARBA" id="ARBA00022989"/>
    </source>
</evidence>
<keyword evidence="2 6" id="KW-0812">Transmembrane</keyword>
<evidence type="ECO:0000256" key="4">
    <source>
        <dbReference type="ARBA" id="ARBA00023136"/>
    </source>
</evidence>
<feature type="transmembrane region" description="Helical" evidence="6">
    <location>
        <begin position="460"/>
        <end position="479"/>
    </location>
</feature>
<dbReference type="InterPro" id="IPR011701">
    <property type="entry name" value="MFS"/>
</dbReference>
<organism evidence="8 9">
    <name type="scientific">Phyllachora maydis</name>
    <dbReference type="NCBI Taxonomy" id="1825666"/>
    <lineage>
        <taxon>Eukaryota</taxon>
        <taxon>Fungi</taxon>
        <taxon>Dikarya</taxon>
        <taxon>Ascomycota</taxon>
        <taxon>Pezizomycotina</taxon>
        <taxon>Sordariomycetes</taxon>
        <taxon>Sordariomycetidae</taxon>
        <taxon>Phyllachorales</taxon>
        <taxon>Phyllachoraceae</taxon>
        <taxon>Phyllachora</taxon>
    </lineage>
</organism>
<evidence type="ECO:0000256" key="5">
    <source>
        <dbReference type="SAM" id="MobiDB-lite"/>
    </source>
</evidence>
<dbReference type="Gene3D" id="1.20.1720.10">
    <property type="entry name" value="Multidrug resistance protein D"/>
    <property type="match status" value="1"/>
</dbReference>
<evidence type="ECO:0000256" key="1">
    <source>
        <dbReference type="ARBA" id="ARBA00004141"/>
    </source>
</evidence>
<feature type="transmembrane region" description="Helical" evidence="6">
    <location>
        <begin position="629"/>
        <end position="650"/>
    </location>
</feature>
<feature type="transmembrane region" description="Helical" evidence="6">
    <location>
        <begin position="250"/>
        <end position="277"/>
    </location>
</feature>
<comment type="caution">
    <text evidence="8">The sequence shown here is derived from an EMBL/GenBank/DDBJ whole genome shotgun (WGS) entry which is preliminary data.</text>
</comment>
<dbReference type="InterPro" id="IPR020846">
    <property type="entry name" value="MFS_dom"/>
</dbReference>
<dbReference type="GO" id="GO:0005886">
    <property type="term" value="C:plasma membrane"/>
    <property type="evidence" value="ECO:0007669"/>
    <property type="project" value="TreeGrafter"/>
</dbReference>
<dbReference type="Pfam" id="PF07690">
    <property type="entry name" value="MFS_1"/>
    <property type="match status" value="1"/>
</dbReference>
<feature type="region of interest" description="Disordered" evidence="5">
    <location>
        <begin position="62"/>
        <end position="146"/>
    </location>
</feature>
<evidence type="ECO:0000256" key="6">
    <source>
        <dbReference type="SAM" id="Phobius"/>
    </source>
</evidence>
<feature type="compositionally biased region" description="Polar residues" evidence="5">
    <location>
        <begin position="103"/>
        <end position="124"/>
    </location>
</feature>
<dbReference type="PANTHER" id="PTHR23502:SF26">
    <property type="entry name" value="MAJOR FACILITATOR SUPERFAMILY (MFS) PROFILE DOMAIN-CONTAINING PROTEIN"/>
    <property type="match status" value="1"/>
</dbReference>
<reference evidence="8" key="1">
    <citation type="journal article" date="2023" name="Mol. Plant Microbe Interact.">
        <title>Elucidating the Obligate Nature and Biological Capacity of an Invasive Fungal Corn Pathogen.</title>
        <authorList>
            <person name="MacCready J.S."/>
            <person name="Roggenkamp E.M."/>
            <person name="Gdanetz K."/>
            <person name="Chilvers M.I."/>
        </authorList>
    </citation>
    <scope>NUCLEOTIDE SEQUENCE</scope>
    <source>
        <strain evidence="8">PM02</strain>
    </source>
</reference>
<feature type="transmembrane region" description="Helical" evidence="6">
    <location>
        <begin position="421"/>
        <end position="440"/>
    </location>
</feature>
<feature type="transmembrane region" description="Helical" evidence="6">
    <location>
        <begin position="606"/>
        <end position="623"/>
    </location>
</feature>
<protein>
    <recommendedName>
        <fullName evidence="7">Major facilitator superfamily (MFS) profile domain-containing protein</fullName>
    </recommendedName>
</protein>
<dbReference type="PANTHER" id="PTHR23502">
    <property type="entry name" value="MAJOR FACILITATOR SUPERFAMILY"/>
    <property type="match status" value="1"/>
</dbReference>
<feature type="transmembrane region" description="Helical" evidence="6">
    <location>
        <begin position="562"/>
        <end position="585"/>
    </location>
</feature>
<feature type="transmembrane region" description="Helical" evidence="6">
    <location>
        <begin position="536"/>
        <end position="556"/>
    </location>
</feature>
<name>A0AAD9I0S4_9PEZI</name>
<keyword evidence="3 6" id="KW-1133">Transmembrane helix</keyword>
<dbReference type="AlphaFoldDB" id="A0AAD9I0S4"/>
<dbReference type="GO" id="GO:0022857">
    <property type="term" value="F:transmembrane transporter activity"/>
    <property type="evidence" value="ECO:0007669"/>
    <property type="project" value="InterPro"/>
</dbReference>
<gene>
    <name evidence="8" type="ORF">P8C59_003718</name>
</gene>
<evidence type="ECO:0000256" key="2">
    <source>
        <dbReference type="ARBA" id="ARBA00022692"/>
    </source>
</evidence>
<feature type="compositionally biased region" description="Low complexity" evidence="5">
    <location>
        <begin position="72"/>
        <end position="92"/>
    </location>
</feature>
<comment type="subcellular location">
    <subcellularLocation>
        <location evidence="1">Membrane</location>
        <topology evidence="1">Multi-pass membrane protein</topology>
    </subcellularLocation>
</comment>
<accession>A0AAD9I0S4</accession>
<feature type="transmembrane region" description="Helical" evidence="6">
    <location>
        <begin position="183"/>
        <end position="202"/>
    </location>
</feature>
<dbReference type="InterPro" id="IPR036259">
    <property type="entry name" value="MFS_trans_sf"/>
</dbReference>
<feature type="compositionally biased region" description="Polar residues" evidence="5">
    <location>
        <begin position="505"/>
        <end position="516"/>
    </location>
</feature>
<dbReference type="PROSITE" id="PS50850">
    <property type="entry name" value="MFS"/>
    <property type="match status" value="1"/>
</dbReference>
<dbReference type="EMBL" id="JAQQPM010000003">
    <property type="protein sequence ID" value="KAK2069113.1"/>
    <property type="molecule type" value="Genomic_DNA"/>
</dbReference>
<keyword evidence="9" id="KW-1185">Reference proteome</keyword>
<dbReference type="SUPFAM" id="SSF103473">
    <property type="entry name" value="MFS general substrate transporter"/>
    <property type="match status" value="1"/>
</dbReference>